<dbReference type="AlphaFoldDB" id="A0A199XRJ4"/>
<evidence type="ECO:0000313" key="3">
    <source>
        <dbReference type="EMBL" id="OAZ04255.1"/>
    </source>
</evidence>
<feature type="transmembrane region" description="Helical" evidence="1">
    <location>
        <begin position="221"/>
        <end position="239"/>
    </location>
</feature>
<keyword evidence="1" id="KW-0472">Membrane</keyword>
<gene>
    <name evidence="3" type="ORF">FLB_12490</name>
</gene>
<feature type="transmembrane region" description="Helical" evidence="1">
    <location>
        <begin position="191"/>
        <end position="209"/>
    </location>
</feature>
<keyword evidence="1" id="KW-1133">Transmembrane helix</keyword>
<feature type="transmembrane region" description="Helical" evidence="1">
    <location>
        <begin position="245"/>
        <end position="264"/>
    </location>
</feature>
<dbReference type="EMBL" id="JMTM01000035">
    <property type="protein sequence ID" value="OAZ04255.1"/>
    <property type="molecule type" value="Genomic_DNA"/>
</dbReference>
<proteinExistence type="predicted"/>
<comment type="caution">
    <text evidence="3">The sequence shown here is derived from an EMBL/GenBank/DDBJ whole genome shotgun (WGS) entry which is preliminary data.</text>
</comment>
<dbReference type="OrthoDB" id="9808870at2"/>
<keyword evidence="2" id="KW-0732">Signal</keyword>
<dbReference type="Proteomes" id="UP000093807">
    <property type="component" value="Unassembled WGS sequence"/>
</dbReference>
<reference evidence="3 4" key="1">
    <citation type="submission" date="2016-06" db="EMBL/GenBank/DDBJ databases">
        <title>Draft genome sequence of Flavobacterium succinicans strain DD5b.</title>
        <authorList>
            <person name="Poehlein A."/>
            <person name="Daniel R."/>
            <person name="Simeonova D.D."/>
        </authorList>
    </citation>
    <scope>NUCLEOTIDE SEQUENCE [LARGE SCALE GENOMIC DNA]</scope>
    <source>
        <strain evidence="3 4">DD5b</strain>
    </source>
</reference>
<accession>A0A199XRJ4</accession>
<protein>
    <submittedName>
        <fullName evidence="3">HupE / UreJ protein</fullName>
    </submittedName>
</protein>
<evidence type="ECO:0000256" key="2">
    <source>
        <dbReference type="SAM" id="SignalP"/>
    </source>
</evidence>
<name>A0A199XRJ4_9FLAO</name>
<evidence type="ECO:0000313" key="4">
    <source>
        <dbReference type="Proteomes" id="UP000093807"/>
    </source>
</evidence>
<feature type="transmembrane region" description="Helical" evidence="1">
    <location>
        <begin position="303"/>
        <end position="327"/>
    </location>
</feature>
<dbReference type="InterPro" id="IPR032809">
    <property type="entry name" value="Put_HupE_UreJ"/>
</dbReference>
<feature type="chain" id="PRO_5008286858" evidence="2">
    <location>
        <begin position="20"/>
        <end position="366"/>
    </location>
</feature>
<keyword evidence="4" id="KW-1185">Reference proteome</keyword>
<dbReference type="PATRIC" id="fig|29536.5.peg.1318"/>
<evidence type="ECO:0000256" key="1">
    <source>
        <dbReference type="SAM" id="Phobius"/>
    </source>
</evidence>
<dbReference type="RefSeq" id="WP_082923227.1">
    <property type="nucleotide sequence ID" value="NZ_JMTM01000035.1"/>
</dbReference>
<feature type="transmembrane region" description="Helical" evidence="1">
    <location>
        <begin position="339"/>
        <end position="357"/>
    </location>
</feature>
<sequence>MMKFTHLLIVFFFINVAYAHQPDFSNLMMYEKNGKKIVVLKSSLTAFEGEVDFYFKKGAYKTPEEFIKLVIKHFKNNCQIIINNETVDLTNLSVILGHETTLFAELKYKPTDIKSLYIKNTFFKNTPNNQCEFILLCKNLPQYQCVLNNFNNQEVKLILTNNKWLMDTTIDHSFAATIKSFFQFIVEGFKHVLPLGFDHILFILALFFLNSNLKSSIIQASMFTLAHSITLILTGIGWINPNLNSVEPLIAFSIFIMALQNIFYPKINHSRLLLIFLFGLLHGLGFANAFLNLQLPEKSTISALLAFNIGIELAQVFIILAVFFLFTKWFITKIWYQKYFTKIVSIVIGLIALIYTYQRTILMLNT</sequence>
<feature type="signal peptide" evidence="2">
    <location>
        <begin position="1"/>
        <end position="19"/>
    </location>
</feature>
<keyword evidence="1" id="KW-0812">Transmembrane</keyword>
<dbReference type="Pfam" id="PF13795">
    <property type="entry name" value="HupE_UreJ_2"/>
    <property type="match status" value="1"/>
</dbReference>
<feature type="transmembrane region" description="Helical" evidence="1">
    <location>
        <begin position="271"/>
        <end position="291"/>
    </location>
</feature>
<organism evidence="3 4">
    <name type="scientific">Flavobacterium succinicans</name>
    <dbReference type="NCBI Taxonomy" id="29536"/>
    <lineage>
        <taxon>Bacteria</taxon>
        <taxon>Pseudomonadati</taxon>
        <taxon>Bacteroidota</taxon>
        <taxon>Flavobacteriia</taxon>
        <taxon>Flavobacteriales</taxon>
        <taxon>Flavobacteriaceae</taxon>
        <taxon>Flavobacterium</taxon>
    </lineage>
</organism>